<dbReference type="GO" id="GO:0006313">
    <property type="term" value="P:DNA transposition"/>
    <property type="evidence" value="ECO:0007669"/>
    <property type="project" value="InterPro"/>
</dbReference>
<dbReference type="InterPro" id="IPR002686">
    <property type="entry name" value="Transposase_17"/>
</dbReference>
<name>A0A0G1GHG2_9BACT</name>
<dbReference type="AlphaFoldDB" id="A0A0G1GHG2"/>
<dbReference type="PANTHER" id="PTHR34322:SF2">
    <property type="entry name" value="TRANSPOSASE IS200-LIKE DOMAIN-CONTAINING PROTEIN"/>
    <property type="match status" value="1"/>
</dbReference>
<dbReference type="GO" id="GO:0004803">
    <property type="term" value="F:transposase activity"/>
    <property type="evidence" value="ECO:0007669"/>
    <property type="project" value="InterPro"/>
</dbReference>
<reference evidence="2 3" key="1">
    <citation type="journal article" date="2015" name="Nature">
        <title>rRNA introns, odd ribosomes, and small enigmatic genomes across a large radiation of phyla.</title>
        <authorList>
            <person name="Brown C.T."/>
            <person name="Hug L.A."/>
            <person name="Thomas B.C."/>
            <person name="Sharon I."/>
            <person name="Castelle C.J."/>
            <person name="Singh A."/>
            <person name="Wilkins M.J."/>
            <person name="Williams K.H."/>
            <person name="Banfield J.F."/>
        </authorList>
    </citation>
    <scope>NUCLEOTIDE SEQUENCE [LARGE SCALE GENOMIC DNA]</scope>
</reference>
<evidence type="ECO:0000313" key="3">
    <source>
        <dbReference type="Proteomes" id="UP000034894"/>
    </source>
</evidence>
<feature type="domain" description="Transposase IS200-like" evidence="1">
    <location>
        <begin position="54"/>
        <end position="153"/>
    </location>
</feature>
<dbReference type="STRING" id="1618443.UV73_C0003G0170"/>
<dbReference type="SMART" id="SM01321">
    <property type="entry name" value="Y1_Tnp"/>
    <property type="match status" value="1"/>
</dbReference>
<gene>
    <name evidence="2" type="ORF">UV73_C0003G0170</name>
</gene>
<dbReference type="PATRIC" id="fig|1618443.3.peg.617"/>
<dbReference type="Gene3D" id="3.30.70.1290">
    <property type="entry name" value="Transposase IS200-like"/>
    <property type="match status" value="1"/>
</dbReference>
<organism evidence="2 3">
    <name type="scientific">Candidatus Gottesmanbacteria bacterium GW2011_GWA2_43_14</name>
    <dbReference type="NCBI Taxonomy" id="1618443"/>
    <lineage>
        <taxon>Bacteria</taxon>
        <taxon>Candidatus Gottesmaniibacteriota</taxon>
    </lineage>
</organism>
<sequence length="224" mass="27354">MTTRKLPIVTSEIYHIFNRSVGQQPIFRNIYENKLFVELIEYYHFFHTNLRFSYYNRLPKDQRDKILKDLYIKKLFNIEIYSFSLMPNHFHLLAMQKSEKGISNFVRCLQDSYAKYFNMKNKREGALFQSPFKSVRMETEEQLLHVSRYIHLNPLTSYVLRNKEDLINYQWNSFRDYVSASPRRFIKTNLISSFFNKNNSFEEFTFNQLDYQRKLKMVKHLILE</sequence>
<dbReference type="Proteomes" id="UP000034894">
    <property type="component" value="Unassembled WGS sequence"/>
</dbReference>
<evidence type="ECO:0000313" key="2">
    <source>
        <dbReference type="EMBL" id="KKS98228.1"/>
    </source>
</evidence>
<comment type="caution">
    <text evidence="2">The sequence shown here is derived from an EMBL/GenBank/DDBJ whole genome shotgun (WGS) entry which is preliminary data.</text>
</comment>
<evidence type="ECO:0000259" key="1">
    <source>
        <dbReference type="SMART" id="SM01321"/>
    </source>
</evidence>
<dbReference type="PANTHER" id="PTHR34322">
    <property type="entry name" value="TRANSPOSASE, Y1_TNP DOMAIN-CONTAINING"/>
    <property type="match status" value="1"/>
</dbReference>
<dbReference type="SUPFAM" id="SSF143422">
    <property type="entry name" value="Transposase IS200-like"/>
    <property type="match status" value="1"/>
</dbReference>
<proteinExistence type="predicted"/>
<dbReference type="GO" id="GO:0003677">
    <property type="term" value="F:DNA binding"/>
    <property type="evidence" value="ECO:0007669"/>
    <property type="project" value="InterPro"/>
</dbReference>
<accession>A0A0G1GHG2</accession>
<dbReference type="Pfam" id="PF01797">
    <property type="entry name" value="Y1_Tnp"/>
    <property type="match status" value="1"/>
</dbReference>
<dbReference type="EMBL" id="LCFP01000003">
    <property type="protein sequence ID" value="KKS98228.1"/>
    <property type="molecule type" value="Genomic_DNA"/>
</dbReference>
<dbReference type="InterPro" id="IPR036515">
    <property type="entry name" value="Transposase_17_sf"/>
</dbReference>
<protein>
    <recommendedName>
        <fullName evidence="1">Transposase IS200-like domain-containing protein</fullName>
    </recommendedName>
</protein>